<accession>A0ABM0GPF3</accession>
<organism evidence="2 3">
    <name type="scientific">Saccoglossus kowalevskii</name>
    <name type="common">Acorn worm</name>
    <dbReference type="NCBI Taxonomy" id="10224"/>
    <lineage>
        <taxon>Eukaryota</taxon>
        <taxon>Metazoa</taxon>
        <taxon>Hemichordata</taxon>
        <taxon>Enteropneusta</taxon>
        <taxon>Harrimaniidae</taxon>
        <taxon>Saccoglossus</taxon>
    </lineage>
</organism>
<dbReference type="Proteomes" id="UP000694865">
    <property type="component" value="Unplaced"/>
</dbReference>
<keyword evidence="1" id="KW-1133">Transmembrane helix</keyword>
<dbReference type="PANTHER" id="PTHR23320">
    <property type="entry name" value="MEMBRANE-SPANNING 4-DOMAINS SUBFAMILY A MS4A -RELATED"/>
    <property type="match status" value="1"/>
</dbReference>
<protein>
    <submittedName>
        <fullName evidence="3">Uncharacterized protein LOC100373413</fullName>
    </submittedName>
</protein>
<dbReference type="InterPro" id="IPR030417">
    <property type="entry name" value="MS4A"/>
</dbReference>
<evidence type="ECO:0000313" key="2">
    <source>
        <dbReference type="Proteomes" id="UP000694865"/>
    </source>
</evidence>
<evidence type="ECO:0000313" key="3">
    <source>
        <dbReference type="RefSeq" id="XP_002734411.1"/>
    </source>
</evidence>
<reference evidence="3" key="1">
    <citation type="submission" date="2025-08" db="UniProtKB">
        <authorList>
            <consortium name="RefSeq"/>
        </authorList>
    </citation>
    <scope>IDENTIFICATION</scope>
    <source>
        <tissue evidence="3">Testes</tissue>
    </source>
</reference>
<feature type="transmembrane region" description="Helical" evidence="1">
    <location>
        <begin position="82"/>
        <end position="106"/>
    </location>
</feature>
<keyword evidence="1" id="KW-0472">Membrane</keyword>
<gene>
    <name evidence="3" type="primary">LOC100373413</name>
</gene>
<sequence length="194" mass="20805">MAYKMKDVHSDLKSDLETVIGLSIGQFVLGILCVICAVISVEIECYQYSLGVAMWTGTLFMTTGAVGYALKTDISSKLVRDSFVLSIISSLGACMLIGYGSLAAWADFTDGKNLQGGIDVTVAVLGLAECCVAISSAIFASRLPTGISKYAPLRITEHYTTKDRTIILIPMRGDDIPMIKLPEDHKLVSVKVTG</sequence>
<evidence type="ECO:0000256" key="1">
    <source>
        <dbReference type="SAM" id="Phobius"/>
    </source>
</evidence>
<dbReference type="GeneID" id="100373413"/>
<feature type="transmembrane region" description="Helical" evidence="1">
    <location>
        <begin position="46"/>
        <end position="70"/>
    </location>
</feature>
<keyword evidence="2" id="KW-1185">Reference proteome</keyword>
<dbReference type="PANTHER" id="PTHR23320:SF165">
    <property type="entry name" value="MARVEL DOMAIN-CONTAINING PROTEIN"/>
    <property type="match status" value="1"/>
</dbReference>
<keyword evidence="1" id="KW-0812">Transmembrane</keyword>
<feature type="transmembrane region" description="Helical" evidence="1">
    <location>
        <begin position="20"/>
        <end position="40"/>
    </location>
</feature>
<dbReference type="RefSeq" id="XP_002734411.1">
    <property type="nucleotide sequence ID" value="XM_002734365.2"/>
</dbReference>
<feature type="transmembrane region" description="Helical" evidence="1">
    <location>
        <begin position="118"/>
        <end position="140"/>
    </location>
</feature>
<proteinExistence type="predicted"/>
<name>A0ABM0GPF3_SACKO</name>